<evidence type="ECO:0000313" key="2">
    <source>
        <dbReference type="Proteomes" id="UP000676506"/>
    </source>
</evidence>
<dbReference type="RefSeq" id="WP_211430119.1">
    <property type="nucleotide sequence ID" value="NZ_CP072649.1"/>
</dbReference>
<keyword evidence="2" id="KW-1185">Reference proteome</keyword>
<evidence type="ECO:0000313" key="1">
    <source>
        <dbReference type="EMBL" id="QUW04230.1"/>
    </source>
</evidence>
<accession>A0ABX8BGM0</accession>
<dbReference type="Proteomes" id="UP000676506">
    <property type="component" value="Chromosome 2"/>
</dbReference>
<protein>
    <submittedName>
        <fullName evidence="1">DUF2103 domain-containing protein</fullName>
    </submittedName>
</protein>
<dbReference type="Pfam" id="PF09876">
    <property type="entry name" value="DUF2103"/>
    <property type="match status" value="1"/>
</dbReference>
<organism evidence="1 2">
    <name type="scientific">Chloracidobacterium validum</name>
    <dbReference type="NCBI Taxonomy" id="2821543"/>
    <lineage>
        <taxon>Bacteria</taxon>
        <taxon>Pseudomonadati</taxon>
        <taxon>Acidobacteriota</taxon>
        <taxon>Terriglobia</taxon>
        <taxon>Terriglobales</taxon>
        <taxon>Acidobacteriaceae</taxon>
        <taxon>Chloracidobacterium</taxon>
    </lineage>
</organism>
<dbReference type="InterPro" id="IPR018664">
    <property type="entry name" value="DUF2103_metal-binding"/>
</dbReference>
<gene>
    <name evidence="1" type="ORF">J8C06_14410</name>
</gene>
<proteinExistence type="predicted"/>
<reference evidence="1 2" key="1">
    <citation type="submission" date="2021-03" db="EMBL/GenBank/DDBJ databases">
        <title>Genomic and phenotypic characterization of Chloracidobacterium isolates provides evidence for multiple species.</title>
        <authorList>
            <person name="Saini M.K."/>
            <person name="Costas A.M.G."/>
            <person name="Tank M."/>
            <person name="Bryant D.A."/>
        </authorList>
    </citation>
    <scope>NUCLEOTIDE SEQUENCE [LARGE SCALE GENOMIC DNA]</scope>
    <source>
        <strain evidence="1 2">BV2-C</strain>
    </source>
</reference>
<name>A0ABX8BGM0_9BACT</name>
<dbReference type="EMBL" id="CP072649">
    <property type="protein sequence ID" value="QUW04230.1"/>
    <property type="molecule type" value="Genomic_DNA"/>
</dbReference>
<sequence>MAKKKPSETAPGRLVWNHSTHIPGLIPVLTRLCNVPGVKTVTPGRLAQAKGRPTPLTIRVTVPIVGGFKLQARSSGSVQEIFVVTSLTESALQQAIDQLLADT</sequence>